<evidence type="ECO:0000256" key="6">
    <source>
        <dbReference type="ARBA" id="ARBA00022692"/>
    </source>
</evidence>
<dbReference type="InterPro" id="IPR050428">
    <property type="entry name" value="TCS_sensor_his_kinase"/>
</dbReference>
<dbReference type="SMART" id="SM00387">
    <property type="entry name" value="HATPase_c"/>
    <property type="match status" value="1"/>
</dbReference>
<evidence type="ECO:0000313" key="14">
    <source>
        <dbReference type="EMBL" id="GCE40122.1"/>
    </source>
</evidence>
<evidence type="ECO:0000256" key="1">
    <source>
        <dbReference type="ARBA" id="ARBA00000085"/>
    </source>
</evidence>
<dbReference type="PRINTS" id="PR00344">
    <property type="entry name" value="BCTRLSENSOR"/>
</dbReference>
<evidence type="ECO:0000256" key="3">
    <source>
        <dbReference type="ARBA" id="ARBA00012438"/>
    </source>
</evidence>
<dbReference type="InterPro" id="IPR036890">
    <property type="entry name" value="HATPase_C_sf"/>
</dbReference>
<dbReference type="CDD" id="cd00082">
    <property type="entry name" value="HisKA"/>
    <property type="match status" value="1"/>
</dbReference>
<proteinExistence type="predicted"/>
<dbReference type="EC" id="2.7.13.3" evidence="3"/>
<dbReference type="InterPro" id="IPR005467">
    <property type="entry name" value="His_kinase_dom"/>
</dbReference>
<dbReference type="Pfam" id="PF02518">
    <property type="entry name" value="HATPase_c"/>
    <property type="match status" value="1"/>
</dbReference>
<name>A0A402C922_RHOWR</name>
<dbReference type="InterPro" id="IPR004358">
    <property type="entry name" value="Sig_transdc_His_kin-like_C"/>
</dbReference>
<dbReference type="PANTHER" id="PTHR45436">
    <property type="entry name" value="SENSOR HISTIDINE KINASE YKOH"/>
    <property type="match status" value="1"/>
</dbReference>
<evidence type="ECO:0000259" key="13">
    <source>
        <dbReference type="PROSITE" id="PS50885"/>
    </source>
</evidence>
<dbReference type="SUPFAM" id="SSF55874">
    <property type="entry name" value="ATPase domain of HSP90 chaperone/DNA topoisomerase II/histidine kinase"/>
    <property type="match status" value="1"/>
</dbReference>
<feature type="transmembrane region" description="Helical" evidence="11">
    <location>
        <begin position="167"/>
        <end position="194"/>
    </location>
</feature>
<evidence type="ECO:0000256" key="8">
    <source>
        <dbReference type="ARBA" id="ARBA00022989"/>
    </source>
</evidence>
<evidence type="ECO:0000256" key="7">
    <source>
        <dbReference type="ARBA" id="ARBA00022777"/>
    </source>
</evidence>
<dbReference type="SUPFAM" id="SSF47384">
    <property type="entry name" value="Homodimeric domain of signal transducing histidine kinase"/>
    <property type="match status" value="1"/>
</dbReference>
<evidence type="ECO:0000256" key="5">
    <source>
        <dbReference type="ARBA" id="ARBA00022679"/>
    </source>
</evidence>
<dbReference type="Gene3D" id="6.10.340.10">
    <property type="match status" value="1"/>
</dbReference>
<dbReference type="PANTHER" id="PTHR45436:SF5">
    <property type="entry name" value="SENSOR HISTIDINE KINASE TRCS"/>
    <property type="match status" value="1"/>
</dbReference>
<evidence type="ECO:0000256" key="9">
    <source>
        <dbReference type="ARBA" id="ARBA00023012"/>
    </source>
</evidence>
<comment type="subcellular location">
    <subcellularLocation>
        <location evidence="2">Cell membrane</location>
    </subcellularLocation>
</comment>
<comment type="caution">
    <text evidence="14">The sequence shown here is derived from an EMBL/GenBank/DDBJ whole genome shotgun (WGS) entry which is preliminary data.</text>
</comment>
<dbReference type="InterPro" id="IPR036097">
    <property type="entry name" value="HisK_dim/P_sf"/>
</dbReference>
<keyword evidence="5" id="KW-0808">Transferase</keyword>
<reference evidence="14 15" key="1">
    <citation type="submission" date="2018-11" db="EMBL/GenBank/DDBJ databases">
        <title>Microbial catabolism of amino acid.</title>
        <authorList>
            <person name="Hibi M."/>
            <person name="Ogawa J."/>
        </authorList>
    </citation>
    <scope>NUCLEOTIDE SEQUENCE [LARGE SCALE GENOMIC DNA]</scope>
    <source>
        <strain evidence="14 15">C31-06</strain>
    </source>
</reference>
<gene>
    <name evidence="14" type="ORF">Rhow_003765</name>
</gene>
<keyword evidence="10 11" id="KW-0472">Membrane</keyword>
<evidence type="ECO:0000313" key="15">
    <source>
        <dbReference type="Proteomes" id="UP000287519"/>
    </source>
</evidence>
<evidence type="ECO:0000256" key="4">
    <source>
        <dbReference type="ARBA" id="ARBA00022553"/>
    </source>
</evidence>
<dbReference type="SMART" id="SM00388">
    <property type="entry name" value="HisKA"/>
    <property type="match status" value="1"/>
</dbReference>
<evidence type="ECO:0000259" key="12">
    <source>
        <dbReference type="PROSITE" id="PS50109"/>
    </source>
</evidence>
<protein>
    <recommendedName>
        <fullName evidence="3">histidine kinase</fullName>
        <ecNumber evidence="3">2.7.13.3</ecNumber>
    </recommendedName>
</protein>
<keyword evidence="7 14" id="KW-0418">Kinase</keyword>
<keyword evidence="8 11" id="KW-1133">Transmembrane helix</keyword>
<dbReference type="Proteomes" id="UP000287519">
    <property type="component" value="Unassembled WGS sequence"/>
</dbReference>
<dbReference type="GO" id="GO:0000155">
    <property type="term" value="F:phosphorelay sensor kinase activity"/>
    <property type="evidence" value="ECO:0007669"/>
    <property type="project" value="InterPro"/>
</dbReference>
<keyword evidence="9" id="KW-0902">Two-component regulatory system</keyword>
<dbReference type="EMBL" id="BHYM01000035">
    <property type="protein sequence ID" value="GCE40122.1"/>
    <property type="molecule type" value="Genomic_DNA"/>
</dbReference>
<dbReference type="Gene3D" id="1.10.287.130">
    <property type="match status" value="1"/>
</dbReference>
<keyword evidence="15" id="KW-1185">Reference proteome</keyword>
<dbReference type="FunFam" id="3.30.565.10:FF:000006">
    <property type="entry name" value="Sensor histidine kinase WalK"/>
    <property type="match status" value="1"/>
</dbReference>
<dbReference type="PROSITE" id="PS50885">
    <property type="entry name" value="HAMP"/>
    <property type="match status" value="1"/>
</dbReference>
<dbReference type="CDD" id="cd00075">
    <property type="entry name" value="HATPase"/>
    <property type="match status" value="1"/>
</dbReference>
<comment type="catalytic activity">
    <reaction evidence="1">
        <text>ATP + protein L-histidine = ADP + protein N-phospho-L-histidine.</text>
        <dbReference type="EC" id="2.7.13.3"/>
    </reaction>
</comment>
<feature type="domain" description="Histidine kinase" evidence="12">
    <location>
        <begin position="256"/>
        <end position="465"/>
    </location>
</feature>
<dbReference type="InterPro" id="IPR003661">
    <property type="entry name" value="HisK_dim/P_dom"/>
</dbReference>
<dbReference type="AlphaFoldDB" id="A0A402C922"/>
<sequence length="474" mass="50446">MAVSVTLNTMDRRSLHPGSWNVRVRSTAAAVLAVTLCLILAGGALLLVLYRTLEHSARDAADSRARQIIEQLHTQTPQELDSSLLATDGQVGAIQILDHRGNVVATSAGIPSSPVLASPLPPGDTAYLGNLHFGHDRDYWVAAHGTTFPNGPVTVVTGADREPVEGVLATVAVLLAIGAPIVIGFVAVATYRLIGAALRPVERIRARVSAISPDQLAERVPVPAARDEIADLAVTMNSMLARLEAGHLAQRRFVSDASHELRSPLATITAALELAQSRPDLIDTALVDESLLPEARRMSALLEDLLLLARADEHSLSENRVDVDIDDLILAERARLRGVPGVVVTATVEPVRVSGDPQQLARLVRNLVDNAVRHAHTRITLGCRRCESNAVVEVTDDGPGIAPADRARIFERFVRLDTPRTRASGGSGLGLAIAAEIAVAHHGSIDIGDRKGGGAQFVVTLPIVDEPYASDRIE</sequence>
<evidence type="ECO:0000256" key="10">
    <source>
        <dbReference type="ARBA" id="ARBA00023136"/>
    </source>
</evidence>
<dbReference type="GO" id="GO:0005886">
    <property type="term" value="C:plasma membrane"/>
    <property type="evidence" value="ECO:0007669"/>
    <property type="project" value="UniProtKB-SubCell"/>
</dbReference>
<dbReference type="InterPro" id="IPR003594">
    <property type="entry name" value="HATPase_dom"/>
</dbReference>
<organism evidence="14 15">
    <name type="scientific">Rhodococcus wratislaviensis</name>
    <name type="common">Tsukamurella wratislaviensis</name>
    <dbReference type="NCBI Taxonomy" id="44752"/>
    <lineage>
        <taxon>Bacteria</taxon>
        <taxon>Bacillati</taxon>
        <taxon>Actinomycetota</taxon>
        <taxon>Actinomycetes</taxon>
        <taxon>Mycobacteriales</taxon>
        <taxon>Nocardiaceae</taxon>
        <taxon>Rhodococcus</taxon>
    </lineage>
</organism>
<evidence type="ECO:0000256" key="2">
    <source>
        <dbReference type="ARBA" id="ARBA00004236"/>
    </source>
</evidence>
<dbReference type="Pfam" id="PF00512">
    <property type="entry name" value="HisKA"/>
    <property type="match status" value="1"/>
</dbReference>
<feature type="transmembrane region" description="Helical" evidence="11">
    <location>
        <begin position="28"/>
        <end position="50"/>
    </location>
</feature>
<keyword evidence="4" id="KW-0597">Phosphoprotein</keyword>
<dbReference type="Gene3D" id="3.30.565.10">
    <property type="entry name" value="Histidine kinase-like ATPase, C-terminal domain"/>
    <property type="match status" value="1"/>
</dbReference>
<dbReference type="InterPro" id="IPR003660">
    <property type="entry name" value="HAMP_dom"/>
</dbReference>
<dbReference type="CDD" id="cd06225">
    <property type="entry name" value="HAMP"/>
    <property type="match status" value="1"/>
</dbReference>
<accession>A0A402C922</accession>
<evidence type="ECO:0000256" key="11">
    <source>
        <dbReference type="SAM" id="Phobius"/>
    </source>
</evidence>
<dbReference type="SUPFAM" id="SSF158472">
    <property type="entry name" value="HAMP domain-like"/>
    <property type="match status" value="1"/>
</dbReference>
<dbReference type="Pfam" id="PF00672">
    <property type="entry name" value="HAMP"/>
    <property type="match status" value="1"/>
</dbReference>
<keyword evidence="6 11" id="KW-0812">Transmembrane</keyword>
<dbReference type="SMART" id="SM00304">
    <property type="entry name" value="HAMP"/>
    <property type="match status" value="1"/>
</dbReference>
<dbReference type="PROSITE" id="PS50109">
    <property type="entry name" value="HIS_KIN"/>
    <property type="match status" value="1"/>
</dbReference>
<feature type="domain" description="HAMP" evidence="13">
    <location>
        <begin position="195"/>
        <end position="248"/>
    </location>
</feature>